<feature type="signal peptide" evidence="2">
    <location>
        <begin position="1"/>
        <end position="25"/>
    </location>
</feature>
<feature type="compositionally biased region" description="Basic and acidic residues" evidence="1">
    <location>
        <begin position="63"/>
        <end position="91"/>
    </location>
</feature>
<keyword evidence="4" id="KW-1185">Reference proteome</keyword>
<feature type="chain" id="PRO_5015571001" description="DUF4148 domain-containing protein" evidence="2">
    <location>
        <begin position="26"/>
        <end position="109"/>
    </location>
</feature>
<evidence type="ECO:0000256" key="2">
    <source>
        <dbReference type="SAM" id="SignalP"/>
    </source>
</evidence>
<dbReference type="KEGG" id="otk:C6570_07710"/>
<gene>
    <name evidence="3" type="ORF">C6570_07710</name>
</gene>
<evidence type="ECO:0000256" key="1">
    <source>
        <dbReference type="SAM" id="MobiDB-lite"/>
    </source>
</evidence>
<accession>A0A2S0ME84</accession>
<feature type="region of interest" description="Disordered" evidence="1">
    <location>
        <begin position="63"/>
        <end position="109"/>
    </location>
</feature>
<reference evidence="3 4" key="1">
    <citation type="submission" date="2018-03" db="EMBL/GenBank/DDBJ databases">
        <title>Genome sequencing of Ottowia sp.</title>
        <authorList>
            <person name="Kim S.-J."/>
            <person name="Heo J."/>
            <person name="Kwon S.-W."/>
        </authorList>
    </citation>
    <scope>NUCLEOTIDE SEQUENCE [LARGE SCALE GENOMIC DNA]</scope>
    <source>
        <strain evidence="3 4">KADR8-3</strain>
    </source>
</reference>
<name>A0A2S0ME84_9BURK</name>
<keyword evidence="2" id="KW-0732">Signal</keyword>
<dbReference type="AlphaFoldDB" id="A0A2S0ME84"/>
<dbReference type="Proteomes" id="UP000239709">
    <property type="component" value="Chromosome"/>
</dbReference>
<dbReference type="EMBL" id="CP027666">
    <property type="protein sequence ID" value="AVO34140.1"/>
    <property type="molecule type" value="Genomic_DNA"/>
</dbReference>
<evidence type="ECO:0000313" key="3">
    <source>
        <dbReference type="EMBL" id="AVO34140.1"/>
    </source>
</evidence>
<protein>
    <recommendedName>
        <fullName evidence="5">DUF4148 domain-containing protein</fullName>
    </recommendedName>
</protein>
<sequence>MSTKPSFSLAAAVLGAGMLPQLACAQSGAELAAGTADHAAAVGPAPGAQVNRRSDLWQAVEAERRRAEQAGENNPRRLSEAQRQELRDQIRRASMRTDNPPMSAVVSRP</sequence>
<organism evidence="3 4">
    <name type="scientific">Ottowia oryzae</name>
    <dbReference type="NCBI Taxonomy" id="2109914"/>
    <lineage>
        <taxon>Bacteria</taxon>
        <taxon>Pseudomonadati</taxon>
        <taxon>Pseudomonadota</taxon>
        <taxon>Betaproteobacteria</taxon>
        <taxon>Burkholderiales</taxon>
        <taxon>Comamonadaceae</taxon>
        <taxon>Ottowia</taxon>
    </lineage>
</organism>
<evidence type="ECO:0008006" key="5">
    <source>
        <dbReference type="Google" id="ProtNLM"/>
    </source>
</evidence>
<evidence type="ECO:0000313" key="4">
    <source>
        <dbReference type="Proteomes" id="UP000239709"/>
    </source>
</evidence>
<dbReference type="RefSeq" id="WP_106702695.1">
    <property type="nucleotide sequence ID" value="NZ_CP027666.1"/>
</dbReference>
<proteinExistence type="predicted"/>